<dbReference type="PANTHER" id="PTHR43881">
    <property type="entry name" value="GAMMA-GLUTAMYLTRANSPEPTIDASE (AFU_ORTHOLOGUE AFUA_4G13580)"/>
    <property type="match status" value="1"/>
</dbReference>
<dbReference type="PANTHER" id="PTHR43881:SF5">
    <property type="entry name" value="GAMMA-GLUTAMYLTRANSPEPTIDASE"/>
    <property type="match status" value="1"/>
</dbReference>
<dbReference type="PRINTS" id="PR01210">
    <property type="entry name" value="GGTRANSPTASE"/>
</dbReference>
<name>A0A8J3HCC5_9RHOB</name>
<sequence>MSEGMVSSPCPIASETGAQVLRGGGTALEAAVAVSAVLAVSMPHFCGLGGDAIWIVADAAGEAEVLMGIGQAATAACADAPIPVRGPEAALTTACLVASWEDALAMSRRSGSGRALADLIAPAISAAREGVPVTPSYHYWLTRRLDEARAYPDFARVFLPDGEAPDIGATLLQPELAETLQSIADQGARTFYEGALAARIAAGLEAAGSPIRAADLAATRCRRAEPLRLNYRGEELLAPPQPAQGLATLEAMGVLAQFDMTSLSPGSAQHFHLAVEAIKRAFLDRNAIADPDFGPSADAETLLSPTYLAAQRKLVDPARALPWPQPWQHGDTVWFGVTDANGQSVSVLQSTYFDWGSFVMAGDTGILWQNRGAAFSHDPAHPNALAPGKRPFYTLNPGMSLREGRPHLLYGTQGADGQPQTLVLLLTALLDFGLSPQDALRLPRFLLGRTFSDSRDTLKIEEDAGAEVLATLAALGHELSPIEALSPLAGTAGIIRRLPDGTVDGGHDPRAGGVAIRVA</sequence>
<dbReference type="InterPro" id="IPR052896">
    <property type="entry name" value="GGT-like_enzyme"/>
</dbReference>
<accession>A0A8J3HCC5</accession>
<dbReference type="InterPro" id="IPR029055">
    <property type="entry name" value="Ntn_hydrolases_N"/>
</dbReference>
<dbReference type="Proteomes" id="UP000611500">
    <property type="component" value="Unassembled WGS sequence"/>
</dbReference>
<dbReference type="EMBL" id="BNAP01000033">
    <property type="protein sequence ID" value="GHH02545.1"/>
    <property type="molecule type" value="Genomic_DNA"/>
</dbReference>
<dbReference type="SUPFAM" id="SSF56235">
    <property type="entry name" value="N-terminal nucleophile aminohydrolases (Ntn hydrolases)"/>
    <property type="match status" value="1"/>
</dbReference>
<dbReference type="Gene3D" id="3.60.20.40">
    <property type="match status" value="1"/>
</dbReference>
<reference evidence="1" key="2">
    <citation type="submission" date="2020-09" db="EMBL/GenBank/DDBJ databases">
        <authorList>
            <person name="Sun Q."/>
            <person name="Zhou Y."/>
        </authorList>
    </citation>
    <scope>NUCLEOTIDE SEQUENCE</scope>
    <source>
        <strain evidence="1">CGMCC 1.7081</strain>
    </source>
</reference>
<dbReference type="Pfam" id="PF01019">
    <property type="entry name" value="G_glu_transpept"/>
    <property type="match status" value="1"/>
</dbReference>
<reference evidence="1" key="1">
    <citation type="journal article" date="2014" name="Int. J. Syst. Evol. Microbiol.">
        <title>Complete genome sequence of Corynebacterium casei LMG S-19264T (=DSM 44701T), isolated from a smear-ripened cheese.</title>
        <authorList>
            <consortium name="US DOE Joint Genome Institute (JGI-PGF)"/>
            <person name="Walter F."/>
            <person name="Albersmeier A."/>
            <person name="Kalinowski J."/>
            <person name="Ruckert C."/>
        </authorList>
    </citation>
    <scope>NUCLEOTIDE SEQUENCE</scope>
    <source>
        <strain evidence="1">CGMCC 1.7081</strain>
    </source>
</reference>
<dbReference type="AlphaFoldDB" id="A0A8J3HCC5"/>
<organism evidence="1 2">
    <name type="scientific">Pseudodonghicola xiamenensis</name>
    <dbReference type="NCBI Taxonomy" id="337702"/>
    <lineage>
        <taxon>Bacteria</taxon>
        <taxon>Pseudomonadati</taxon>
        <taxon>Pseudomonadota</taxon>
        <taxon>Alphaproteobacteria</taxon>
        <taxon>Rhodobacterales</taxon>
        <taxon>Paracoccaceae</taxon>
        <taxon>Pseudodonghicola</taxon>
    </lineage>
</organism>
<comment type="caution">
    <text evidence="1">The sequence shown here is derived from an EMBL/GenBank/DDBJ whole genome shotgun (WGS) entry which is preliminary data.</text>
</comment>
<gene>
    <name evidence="1" type="ORF">GCM10010961_40380</name>
</gene>
<dbReference type="Gene3D" id="1.10.246.130">
    <property type="match status" value="1"/>
</dbReference>
<dbReference type="RefSeq" id="WP_229861838.1">
    <property type="nucleotide sequence ID" value="NZ_BNAP01000033.1"/>
</dbReference>
<dbReference type="InterPro" id="IPR043137">
    <property type="entry name" value="GGT_ssub_C"/>
</dbReference>
<evidence type="ECO:0000313" key="2">
    <source>
        <dbReference type="Proteomes" id="UP000611500"/>
    </source>
</evidence>
<proteinExistence type="predicted"/>
<evidence type="ECO:0000313" key="1">
    <source>
        <dbReference type="EMBL" id="GHH02545.1"/>
    </source>
</evidence>
<dbReference type="InterPro" id="IPR043138">
    <property type="entry name" value="GGT_lsub"/>
</dbReference>
<keyword evidence="2" id="KW-1185">Reference proteome</keyword>
<protein>
    <submittedName>
        <fullName evidence="1">Gamma-glutamyltransferase</fullName>
    </submittedName>
</protein>